<dbReference type="KEGG" id="plai:106957546"/>
<feature type="coiled-coil region" evidence="1">
    <location>
        <begin position="215"/>
        <end position="390"/>
    </location>
</feature>
<name>A0A3B3VQT4_9TELE</name>
<proteinExistence type="predicted"/>
<sequence>MLSRLANVLQELSGEEGTDGNQQGVLEPQLPAAEGQTAADAEVPEDAMERLAHLEQLVVQLKELIRDKDAQLLQQETELTKKDAQLKNEKEEAETRFTKLKLQAKAKVASLNKQITELKGQAESATPDGSFSSAGAAAAEEELQDLQAKLSEKEASSRQLKERLLATELLLQEKEAAHAEQLRALQAVVAEKDVRFQEQIQRHEEELLKVSTQDGTGLQQALQAAQQRCVELEEALFSRSQELEMLQQEVSSADQQKQILTAQFRQMEQELTEAVRLRQEWAEQARQGDAELREAALISQQQLEKEKMEVSRLEAELILMKEAELVAAQAHRDASERDMAEIMRLQSKIREAESAREETMEQERSEVDDLQKELANLREEQEGMKKKEELLAEIWSHLRSLTPEAMPEGDPADPALLLDSVRSVETQLIRLKDECGDLSEQYTQLTQNMEALQEQLHIKTAEQEEADVKIRQLEQQIVEMSDTETSPDSSQPDKEHILALEQQLVEKDNELVALRESIIVATKQSSGEADMNQSPDQDAAAAPADSVEDAQDEETTLVAEDTSVLSIPADSESSPELIGPQSESPEESKGTSSDEMVTSTDSEVAHSSWTLLEAMNQDGAQEWPSTPQDVGQSWVATSMEQESSQSSSVVQVHLTQQSPSSTDENVNLFAQALAEELQKRYGELLAELQALKDAAAASQERIKTLEEEAQSLTVAKEEAEAEALRLSKELENGKMVEKQSVEMQLLEEELEILKNENKTKEEKIEALQADLETTQQALSEQEGEARMLSAQLEDGELLSSELQKKLHEMENSLLKHSQTSDLHNESLSKKDSEIQELQLLLTQKEKEVVELNDSMSARLLQAEEEKFEMKGEVSKLKEQMEELEKFRDDQQQASNDDEEVVTLRKEKEALEMQLVNTKKKLQAALVQRKELMKKVGEFEKEAERWKEKDETEEPSEKLPQKPEIQDLEDKIMKLEDSLRSKEEEVEALRQRLDHQDQVLAETIALNRKLNEEQPEATSETGILQSQVASLQADCETLQKKFQEAQEARKETIRKGKEKDRHHREQMKQLKDDFNELTERFDVQSSEREGLLDKLRELEEKATSDGDPELAQASAANSWVQEDWVDFAASETNSMKPQASDPDQHPPEPSPVASTQLEESLKALQDEIQDCRQVNTELEKQLQETHSSLSLKESEIFELGKDLEALREKEKQIDALYEEINELREKYLQAEAYTETLKAEIETASKASAEASMKTLQAEVEDFKQFLDNKNHEISELSQQLSEQNSLIHSMQDSVSEKDQLISSLQEELKAEQEKMHKLQTELPQKQEDDGEAKLQQLQRKLQAALVSRKEALKENKTLKEQLTSAEKIVAELQQKIDSTEEELESLRGERAKLIEEVDRTLVENQSLGSLCESLKLVMEGIINEKDACKKEVELAKEEAAKVCKEWEEKVQGMKEEYETLLKSYENVSDEAERVRKVLEAARQERQELAAKVRAHETARQESERRAEEAQKEVDTVKDKMRKFAKTKQQKIMELEEENERLRERQETSKQDDPVIKAEAERLQEEMRALQAELEAAATERDALRQQVEELNGQLADMEANQRSSAPVVEEVITATQSVMTAAEPQDDLAVGEEKEKAQALLEDKLREIEILNAEKELWQKREAELASLEQELQESKNNENRLEKNLQESNERETHLIEDASKREAQLKELLESLETEKDNLEERLMNQLAQLNGSIATYQQEAADNREQLAETQREVEQLEAEVQSERDRAARLEEDVRQARRERAEAEAESGKQRELEQQLRSAQRVKEGSQSRAKQLEELLREKQLEVRQLQRDSIQYQEKISELGREVKALQLNQEELRGRLEQSKMESVKTLEDLKRSEAEMESYKTELAEARKEASEEVSARMAIEQSFQQKEAALKAEAEQTLDSVRFRLGAELKETELRLEEAYSEREKEEEAALEAREVAEAAERRAQETQARLDETLARLAAFSRSMSSLQDDRDRVLDEARQWETRFNSALQGKEAEVREAETRAKELTDQLQKETALKEELEQSVNRLQKAEKDWQLRLEEEQKKVVEHQVVLDQERSKLEETASELVSAQNEVSVLKNSLESLGQRVRALEEAVGRQTGEVERARTELREREAEERRLCLNVEQLETDLRSSKVLTESLQTELHEKERREVELLGEKELAVAQASEEARKEAESRAQDAERELEQRRGEVRDLEGKLREAQEESRNRKAKLDSFTKAMGSLQDDRDRVLSMYKQLEEKHLQVMMEKDGLIQEAAAENNSLKEELRSLLVQRDDMHAEQAKLSAQLHGYRDELTEVLSMKDSQHKQLLAAHREHISTLQREREELEAQLRSKTKEETQKVEMETLSQASQVMDAPGAEVEKLREQLQAERVRAEALEERLAAESRELAELRWEGGVMRTESESAQERVAELARDLLIVEQRLLEETDTTKQLRQQLADAMAALQQAREEAAQKVREPEERSRAAQSGAGEVWGLKNALQALQNDRERLLEQLNTQTAELKKQKSDLARLGAGELIKVSQELLEEKKKNEEILEAVTRLESAAERSKQETESLRLERTDWLAQAEQLKQQTLATLSEKDQQLRQLAAMLDEARLQKPKLKREQLQRQGTEEGDSPPGAPQERSSLTDGRSSKAELLELQQRLEEETRQRLAVEEQLMATQDLLKRHSQASWHSANEGDLSETAVFIEPPEGAVTRTRRGGPSLLRMLRVAFCSRQRTPLLLGLYLLTVHVLLLLCLGGYL</sequence>
<feature type="region of interest" description="Disordered" evidence="2">
    <location>
        <begin position="2623"/>
        <end position="2660"/>
    </location>
</feature>
<dbReference type="Proteomes" id="UP000261500">
    <property type="component" value="Unplaced"/>
</dbReference>
<feature type="compositionally biased region" description="Basic and acidic residues" evidence="2">
    <location>
        <begin position="1744"/>
        <end position="1758"/>
    </location>
</feature>
<dbReference type="OrthoDB" id="9904168at2759"/>
<evidence type="ECO:0000256" key="2">
    <source>
        <dbReference type="SAM" id="MobiDB-lite"/>
    </source>
</evidence>
<feature type="region of interest" description="Disordered" evidence="2">
    <location>
        <begin position="2196"/>
        <end position="2241"/>
    </location>
</feature>
<dbReference type="GO" id="GO:0005793">
    <property type="term" value="C:endoplasmic reticulum-Golgi intermediate compartment"/>
    <property type="evidence" value="ECO:0007669"/>
    <property type="project" value="TreeGrafter"/>
</dbReference>
<keyword evidence="3" id="KW-0812">Transmembrane</keyword>
<dbReference type="RefSeq" id="XP_014904414.1">
    <property type="nucleotide sequence ID" value="XM_015048928.1"/>
</dbReference>
<protein>
    <submittedName>
        <fullName evidence="4">Golgin B1</fullName>
    </submittedName>
</protein>
<feature type="compositionally biased region" description="Basic and acidic residues" evidence="2">
    <location>
        <begin position="2198"/>
        <end position="2241"/>
    </location>
</feature>
<feature type="compositionally biased region" description="Basic and acidic residues" evidence="2">
    <location>
        <begin position="1765"/>
        <end position="1800"/>
    </location>
</feature>
<dbReference type="GO" id="GO:0016020">
    <property type="term" value="C:membrane"/>
    <property type="evidence" value="ECO:0007669"/>
    <property type="project" value="TreeGrafter"/>
</dbReference>
<keyword evidence="3" id="KW-1133">Transmembrane helix</keyword>
<dbReference type="Ensembl" id="ENSPLAT00000029546.1">
    <property type="protein sequence ID" value="ENSPLAP00000027232.1"/>
    <property type="gene ID" value="ENSPLAG00000015649.1"/>
</dbReference>
<evidence type="ECO:0000313" key="5">
    <source>
        <dbReference type="Proteomes" id="UP000261500"/>
    </source>
</evidence>
<keyword evidence="5" id="KW-1185">Reference proteome</keyword>
<dbReference type="GeneTree" id="ENSGT00730000111007"/>
<keyword evidence="3" id="KW-0472">Membrane</keyword>
<feature type="region of interest" description="Disordered" evidence="2">
    <location>
        <begin position="118"/>
        <end position="138"/>
    </location>
</feature>
<feature type="region of interest" description="Disordered" evidence="2">
    <location>
        <begin position="1043"/>
        <end position="1089"/>
    </location>
</feature>
<feature type="coiled-coil region" evidence="1">
    <location>
        <begin position="1940"/>
        <end position="2160"/>
    </location>
</feature>
<evidence type="ECO:0000256" key="1">
    <source>
        <dbReference type="SAM" id="Coils"/>
    </source>
</evidence>
<reference evidence="4" key="1">
    <citation type="submission" date="2025-08" db="UniProtKB">
        <authorList>
            <consortium name="Ensembl"/>
        </authorList>
    </citation>
    <scope>IDENTIFICATION</scope>
</reference>
<keyword evidence="1" id="KW-0175">Coiled coil</keyword>
<dbReference type="CTD" id="2804"/>
<feature type="region of interest" description="Disordered" evidence="2">
    <location>
        <begin position="524"/>
        <end position="662"/>
    </location>
</feature>
<evidence type="ECO:0000313" key="4">
    <source>
        <dbReference type="Ensembl" id="ENSPLAP00000027232.1"/>
    </source>
</evidence>
<feature type="compositionally biased region" description="Polar residues" evidence="2">
    <location>
        <begin position="590"/>
        <end position="610"/>
    </location>
</feature>
<feature type="region of interest" description="Disordered" evidence="2">
    <location>
        <begin position="939"/>
        <end position="965"/>
    </location>
</feature>
<feature type="compositionally biased region" description="Basic and acidic residues" evidence="2">
    <location>
        <begin position="1539"/>
        <end position="1555"/>
    </location>
</feature>
<feature type="compositionally biased region" description="Basic and acidic residues" evidence="2">
    <location>
        <begin position="2623"/>
        <end position="2634"/>
    </location>
</feature>
<feature type="compositionally biased region" description="Low complexity" evidence="2">
    <location>
        <begin position="533"/>
        <end position="545"/>
    </location>
</feature>
<feature type="compositionally biased region" description="Basic and acidic residues" evidence="2">
    <location>
        <begin position="1065"/>
        <end position="1089"/>
    </location>
</feature>
<accession>A0A3B3VQT4</accession>
<feature type="region of interest" description="Disordered" evidence="2">
    <location>
        <begin position="1121"/>
        <end position="1156"/>
    </location>
</feature>
<organism evidence="4 5">
    <name type="scientific">Poecilia latipinna</name>
    <name type="common">sailfin molly</name>
    <dbReference type="NCBI Taxonomy" id="48699"/>
    <lineage>
        <taxon>Eukaryota</taxon>
        <taxon>Metazoa</taxon>
        <taxon>Chordata</taxon>
        <taxon>Craniata</taxon>
        <taxon>Vertebrata</taxon>
        <taxon>Euteleostomi</taxon>
        <taxon>Actinopterygii</taxon>
        <taxon>Neopterygii</taxon>
        <taxon>Teleostei</taxon>
        <taxon>Neoteleostei</taxon>
        <taxon>Acanthomorphata</taxon>
        <taxon>Ovalentaria</taxon>
        <taxon>Atherinomorphae</taxon>
        <taxon>Cyprinodontiformes</taxon>
        <taxon>Poeciliidae</taxon>
        <taxon>Poeciliinae</taxon>
        <taxon>Poecilia</taxon>
    </lineage>
</organism>
<dbReference type="PANTHER" id="PTHR18887:SF2">
    <property type="entry name" value="GOLGIN SUBFAMILY B MEMBER 1"/>
    <property type="match status" value="1"/>
</dbReference>
<feature type="compositionally biased region" description="Basic and acidic residues" evidence="2">
    <location>
        <begin position="1673"/>
        <end position="1701"/>
    </location>
</feature>
<feature type="transmembrane region" description="Helical" evidence="3">
    <location>
        <begin position="2749"/>
        <end position="2769"/>
    </location>
</feature>
<dbReference type="PANTHER" id="PTHR18887">
    <property type="entry name" value="GOLGI-ASSOCIATED PROTEIN GCP360-RELATED"/>
    <property type="match status" value="1"/>
</dbReference>
<feature type="compositionally biased region" description="Basic and acidic residues" evidence="2">
    <location>
        <begin position="1043"/>
        <end position="1058"/>
    </location>
</feature>
<dbReference type="GO" id="GO:0005801">
    <property type="term" value="C:cis-Golgi network"/>
    <property type="evidence" value="ECO:0007669"/>
    <property type="project" value="TreeGrafter"/>
</dbReference>
<evidence type="ECO:0000256" key="3">
    <source>
        <dbReference type="SAM" id="Phobius"/>
    </source>
</evidence>
<feature type="region of interest" description="Disordered" evidence="2">
    <location>
        <begin position="1"/>
        <end position="44"/>
    </location>
</feature>
<dbReference type="STRING" id="48699.ENSPLAP00000027232"/>
<feature type="region of interest" description="Disordered" evidence="2">
    <location>
        <begin position="1669"/>
        <end position="1701"/>
    </location>
</feature>
<dbReference type="InterPro" id="IPR026202">
    <property type="entry name" value="GOLGB1"/>
</dbReference>
<reference evidence="4" key="2">
    <citation type="submission" date="2025-09" db="UniProtKB">
        <authorList>
            <consortium name="Ensembl"/>
        </authorList>
    </citation>
    <scope>IDENTIFICATION</scope>
</reference>
<feature type="region of interest" description="Disordered" evidence="2">
    <location>
        <begin position="1535"/>
        <end position="1555"/>
    </location>
</feature>
<feature type="region of interest" description="Disordered" evidence="2">
    <location>
        <begin position="1490"/>
        <end position="1515"/>
    </location>
</feature>
<feature type="compositionally biased region" description="Low complexity" evidence="2">
    <location>
        <begin position="640"/>
        <end position="652"/>
    </location>
</feature>
<feature type="compositionally biased region" description="Low complexity" evidence="2">
    <location>
        <begin position="129"/>
        <end position="138"/>
    </location>
</feature>
<feature type="compositionally biased region" description="Acidic residues" evidence="2">
    <location>
        <begin position="546"/>
        <end position="555"/>
    </location>
</feature>
<feature type="region of interest" description="Disordered" evidence="2">
    <location>
        <begin position="1743"/>
        <end position="1815"/>
    </location>
</feature>
<feature type="coiled-coil region" evidence="1">
    <location>
        <begin position="421"/>
        <end position="517"/>
    </location>
</feature>
<dbReference type="GeneID" id="106957546"/>
<feature type="compositionally biased region" description="Polar residues" evidence="2">
    <location>
        <begin position="653"/>
        <end position="662"/>
    </location>
</feature>
<feature type="compositionally biased region" description="Polar residues" evidence="2">
    <location>
        <begin position="623"/>
        <end position="639"/>
    </location>
</feature>